<dbReference type="InterPro" id="IPR036950">
    <property type="entry name" value="PBP_transglycosylase"/>
</dbReference>
<evidence type="ECO:0000256" key="10">
    <source>
        <dbReference type="ARBA" id="ARBA00023316"/>
    </source>
</evidence>
<evidence type="ECO:0000256" key="2">
    <source>
        <dbReference type="ARBA" id="ARBA00022519"/>
    </source>
</evidence>
<evidence type="ECO:0000256" key="9">
    <source>
        <dbReference type="ARBA" id="ARBA00023136"/>
    </source>
</evidence>
<evidence type="ECO:0000256" key="7">
    <source>
        <dbReference type="ARBA" id="ARBA00022984"/>
    </source>
</evidence>
<dbReference type="Pfam" id="PF00912">
    <property type="entry name" value="Transgly"/>
    <property type="match status" value="1"/>
</dbReference>
<comment type="catalytic activity">
    <reaction evidence="11">
        <text>[GlcNAc-(1-&gt;4)-Mur2Ac(oyl-L-Ala-gamma-D-Glu-L-Lys-D-Ala-D-Ala)](n)-di-trans,octa-cis-undecaprenyl diphosphate + beta-D-GlcNAc-(1-&gt;4)-Mur2Ac(oyl-L-Ala-gamma-D-Glu-L-Lys-D-Ala-D-Ala)-di-trans,octa-cis-undecaprenyl diphosphate = [GlcNAc-(1-&gt;4)-Mur2Ac(oyl-L-Ala-gamma-D-Glu-L-Lys-D-Ala-D-Ala)](n+1)-di-trans,octa-cis-undecaprenyl diphosphate + di-trans,octa-cis-undecaprenyl diphosphate + H(+)</text>
        <dbReference type="Rhea" id="RHEA:23708"/>
        <dbReference type="Rhea" id="RHEA-COMP:9602"/>
        <dbReference type="Rhea" id="RHEA-COMP:9603"/>
        <dbReference type="ChEBI" id="CHEBI:15378"/>
        <dbReference type="ChEBI" id="CHEBI:58405"/>
        <dbReference type="ChEBI" id="CHEBI:60033"/>
        <dbReference type="ChEBI" id="CHEBI:78435"/>
        <dbReference type="EC" id="2.4.99.28"/>
    </reaction>
</comment>
<evidence type="ECO:0000256" key="11">
    <source>
        <dbReference type="HAMAP-Rule" id="MF_00766"/>
    </source>
</evidence>
<dbReference type="EC" id="2.4.99.28" evidence="11"/>
<sequence>MGHADEVSNPGTHATSRPRGRVRWWRWLFLWLPLLFVLTTVVQVAVLRFVDPPLTAFMVGRYVEAWGDGDRGFALAYDWRDADEISRLLPLALVAAEDQQFPVHDGFDFEAIEKARKHNAKGRKVRGASTISQQLAKNLFLWRGSGWSRWARKGLEVWYTVLIEAIWPKSRIMEVYANVIEYGDGVYGAQAASRRFFGKDAAKLTAAEAARLAAVLPNPRKYSAAKPGPYVQRRSRSIQRQMRALGGTAYVAFE</sequence>
<evidence type="ECO:0000256" key="1">
    <source>
        <dbReference type="ARBA" id="ARBA00022475"/>
    </source>
</evidence>
<keyword evidence="1 11" id="KW-1003">Cell membrane</keyword>
<evidence type="ECO:0000313" key="14">
    <source>
        <dbReference type="Proteomes" id="UP001499959"/>
    </source>
</evidence>
<evidence type="ECO:0000256" key="5">
    <source>
        <dbReference type="ARBA" id="ARBA00022692"/>
    </source>
</evidence>
<name>A0ABP9BEH7_9GAMM</name>
<keyword evidence="4 11" id="KW-0808">Transferase</keyword>
<dbReference type="EMBL" id="BAABJE010000009">
    <property type="protein sequence ID" value="GAA4793788.1"/>
    <property type="molecule type" value="Genomic_DNA"/>
</dbReference>
<comment type="subcellular location">
    <subcellularLocation>
        <location evidence="11">Cell inner membrane</location>
        <topology evidence="11">Single-pass membrane protein</topology>
    </subcellularLocation>
</comment>
<proteinExistence type="inferred from homology"/>
<evidence type="ECO:0000256" key="6">
    <source>
        <dbReference type="ARBA" id="ARBA00022960"/>
    </source>
</evidence>
<feature type="transmembrane region" description="Helical" evidence="11">
    <location>
        <begin position="27"/>
        <end position="50"/>
    </location>
</feature>
<evidence type="ECO:0000313" key="13">
    <source>
        <dbReference type="EMBL" id="GAA4793788.1"/>
    </source>
</evidence>
<gene>
    <name evidence="11 13" type="primary">mtgA</name>
    <name evidence="13" type="ORF">GCM10023307_19140</name>
</gene>
<keyword evidence="9 11" id="KW-0472">Membrane</keyword>
<evidence type="ECO:0000256" key="8">
    <source>
        <dbReference type="ARBA" id="ARBA00022989"/>
    </source>
</evidence>
<dbReference type="InterPro" id="IPR011812">
    <property type="entry name" value="Pep_trsgly"/>
</dbReference>
<evidence type="ECO:0000256" key="3">
    <source>
        <dbReference type="ARBA" id="ARBA00022676"/>
    </source>
</evidence>
<dbReference type="InterPro" id="IPR023346">
    <property type="entry name" value="Lysozyme-like_dom_sf"/>
</dbReference>
<reference evidence="14" key="1">
    <citation type="journal article" date="2019" name="Int. J. Syst. Evol. Microbiol.">
        <title>The Global Catalogue of Microorganisms (GCM) 10K type strain sequencing project: providing services to taxonomists for standard genome sequencing and annotation.</title>
        <authorList>
            <consortium name="The Broad Institute Genomics Platform"/>
            <consortium name="The Broad Institute Genome Sequencing Center for Infectious Disease"/>
            <person name="Wu L."/>
            <person name="Ma J."/>
        </authorList>
    </citation>
    <scope>NUCLEOTIDE SEQUENCE [LARGE SCALE GENOMIC DNA]</scope>
    <source>
        <strain evidence="14">JCM 18204</strain>
    </source>
</reference>
<keyword evidence="14" id="KW-1185">Reference proteome</keyword>
<keyword evidence="7 11" id="KW-0573">Peptidoglycan synthesis</keyword>
<protein>
    <recommendedName>
        <fullName evidence="11">Biosynthetic peptidoglycan transglycosylase</fullName>
        <ecNumber evidence="11">2.4.99.28</ecNumber>
    </recommendedName>
    <alternativeName>
        <fullName evidence="11">Glycan polymerase</fullName>
    </alternativeName>
    <alternativeName>
        <fullName evidence="11">Peptidoglycan glycosyltransferase MtgA</fullName>
        <shortName evidence="11">PGT</shortName>
    </alternativeName>
</protein>
<dbReference type="InterPro" id="IPR001264">
    <property type="entry name" value="Glyco_trans_51"/>
</dbReference>
<dbReference type="PANTHER" id="PTHR30400:SF0">
    <property type="entry name" value="BIOSYNTHETIC PEPTIDOGLYCAN TRANSGLYCOSYLASE"/>
    <property type="match status" value="1"/>
</dbReference>
<keyword evidence="8 11" id="KW-1133">Transmembrane helix</keyword>
<organism evidence="13 14">
    <name type="scientific">Lysobacter hankyongensis</name>
    <dbReference type="NCBI Taxonomy" id="1176535"/>
    <lineage>
        <taxon>Bacteria</taxon>
        <taxon>Pseudomonadati</taxon>
        <taxon>Pseudomonadota</taxon>
        <taxon>Gammaproteobacteria</taxon>
        <taxon>Lysobacterales</taxon>
        <taxon>Lysobacteraceae</taxon>
        <taxon>Lysobacter</taxon>
    </lineage>
</organism>
<accession>A0ABP9BEH7</accession>
<feature type="domain" description="Glycosyl transferase family 51" evidence="12">
    <location>
        <begin position="78"/>
        <end position="242"/>
    </location>
</feature>
<keyword evidence="2 11" id="KW-0997">Cell inner membrane</keyword>
<evidence type="ECO:0000259" key="12">
    <source>
        <dbReference type="Pfam" id="PF00912"/>
    </source>
</evidence>
<dbReference type="HAMAP" id="MF_00766">
    <property type="entry name" value="PGT_MtgA"/>
    <property type="match status" value="1"/>
</dbReference>
<keyword evidence="10 11" id="KW-0961">Cell wall biogenesis/degradation</keyword>
<keyword evidence="6 11" id="KW-0133">Cell shape</keyword>
<dbReference type="RefSeq" id="WP_345303096.1">
    <property type="nucleotide sequence ID" value="NZ_BAABJE010000009.1"/>
</dbReference>
<comment type="caution">
    <text evidence="13">The sequence shown here is derived from an EMBL/GenBank/DDBJ whole genome shotgun (WGS) entry which is preliminary data.</text>
</comment>
<keyword evidence="3 11" id="KW-0328">Glycosyltransferase</keyword>
<dbReference type="SUPFAM" id="SSF53955">
    <property type="entry name" value="Lysozyme-like"/>
    <property type="match status" value="1"/>
</dbReference>
<comment type="similarity">
    <text evidence="11">Belongs to the glycosyltransferase 51 family.</text>
</comment>
<comment type="pathway">
    <text evidence="11">Cell wall biogenesis; peptidoglycan biosynthesis.</text>
</comment>
<comment type="function">
    <text evidence="11">Peptidoglycan polymerase that catalyzes glycan chain elongation from lipid-linked precursors.</text>
</comment>
<dbReference type="Gene3D" id="1.10.3810.10">
    <property type="entry name" value="Biosynthetic peptidoglycan transglycosylase-like"/>
    <property type="match status" value="1"/>
</dbReference>
<dbReference type="PANTHER" id="PTHR30400">
    <property type="entry name" value="MONOFUNCTIONAL BIOSYNTHETIC PEPTIDOGLYCAN TRANSGLYCOSYLASE"/>
    <property type="match status" value="1"/>
</dbReference>
<evidence type="ECO:0000256" key="4">
    <source>
        <dbReference type="ARBA" id="ARBA00022679"/>
    </source>
</evidence>
<dbReference type="Proteomes" id="UP001499959">
    <property type="component" value="Unassembled WGS sequence"/>
</dbReference>
<dbReference type="NCBIfam" id="TIGR02070">
    <property type="entry name" value="mono_pep_trsgly"/>
    <property type="match status" value="1"/>
</dbReference>
<keyword evidence="5 11" id="KW-0812">Transmembrane</keyword>